<evidence type="ECO:0000313" key="16">
    <source>
        <dbReference type="Proteomes" id="UP000094285"/>
    </source>
</evidence>
<evidence type="ECO:0000256" key="13">
    <source>
        <dbReference type="SAM" id="MobiDB-lite"/>
    </source>
</evidence>
<comment type="catalytic activity">
    <reaction evidence="8">
        <text>L-seryl-[protein] + ATP = O-phospho-L-seryl-[protein] + ADP + H(+)</text>
        <dbReference type="Rhea" id="RHEA:17989"/>
        <dbReference type="Rhea" id="RHEA-COMP:9863"/>
        <dbReference type="Rhea" id="RHEA-COMP:11604"/>
        <dbReference type="ChEBI" id="CHEBI:15378"/>
        <dbReference type="ChEBI" id="CHEBI:29999"/>
        <dbReference type="ChEBI" id="CHEBI:30616"/>
        <dbReference type="ChEBI" id="CHEBI:83421"/>
        <dbReference type="ChEBI" id="CHEBI:456216"/>
        <dbReference type="EC" id="2.7.11.1"/>
    </reaction>
</comment>
<dbReference type="PROSITE" id="PS00108">
    <property type="entry name" value="PROTEIN_KINASE_ST"/>
    <property type="match status" value="1"/>
</dbReference>
<keyword evidence="3 12" id="KW-0547">Nucleotide-binding</keyword>
<evidence type="ECO:0000256" key="2">
    <source>
        <dbReference type="ARBA" id="ARBA00022679"/>
    </source>
</evidence>
<dbReference type="SUPFAM" id="SSF56112">
    <property type="entry name" value="Protein kinase-like (PK-like)"/>
    <property type="match status" value="1"/>
</dbReference>
<sequence>MKLSGEKHHHHHLKNLFKGDSSPASEHSGDSSESHGLGKLFRHNTASSNSNNTSNTTSSPHHNHHESVSRTPSFLSLKRHNSNPTTRARSNSEQHHHHLKNLLPGQQPHQQPKEVKKLSKAETVAHLQSINNKNAARAQYRPPPSPTTGPLVPSAHGDKIVYNPYGINKNPSQQTPKNTSFYMSGAEDGARVLSNPVADPNDYLPAEYHQEHVNLLEDFEIDASVKRLGDGGSSEVRIVNAINHKKEVYALKKFKVLSKETEDEFYKRVVKEFILSKKGSTCRHVTEVLGIVRIQSQLNMTRGWGIVLEFCSGGDLFSTIVKSGWKRTPLNERYCIFKQITYGLKALHDMDIVHRDLKPENILLDANGVAKLCDFGVSDYGHETPGDFASAIKKSSAYVGSPPYSPPEVMILREKSSTEAKACAYDMFKMDHWGLGMLLFCIIYCGVPFQSASVNDHAYRDYKFNHDRFSSDHPVFKNNQDYSKGPGSEFKWASQFQSTGASRVAWKLCDPSISRRYDLEMLFNDPWFQTLEMCLYEHPDQLVNPFVLPGTGQNSPYTNTLSYSGTNSLNNSQAPSRRGTFTHAEESDGISTPFRSMLDLGAAHDDGDNHSIHSASSLSQTPLRLKREENHPPNSPRAGSSSEFENGQFLNSHSAEHSDSEPHRARSMLDIVSEPSKENVKELPVVEESDVEQDEAKAEKEEIKRDEQQAQSEAEPKPEKPGSSDSSIKTASPKKSLVEANHKPLKNSSDLKIDENGLCELGYKIKKHHHLDTSTIAVSGSMSRRR</sequence>
<keyword evidence="1" id="KW-0723">Serine/threonine-protein kinase</keyword>
<evidence type="ECO:0000256" key="12">
    <source>
        <dbReference type="PROSITE-ProRule" id="PRU10141"/>
    </source>
</evidence>
<dbReference type="GeneID" id="30982931"/>
<keyword evidence="4 15" id="KW-0418">Kinase</keyword>
<gene>
    <name evidence="15" type="ORF">CANTADRAFT_3923</name>
</gene>
<dbReference type="STRING" id="984487.A0A1E4SQU1"/>
<feature type="region of interest" description="Disordered" evidence="13">
    <location>
        <begin position="558"/>
        <end position="646"/>
    </location>
</feature>
<dbReference type="GO" id="GO:0030447">
    <property type="term" value="P:filamentous growth"/>
    <property type="evidence" value="ECO:0007669"/>
    <property type="project" value="UniProtKB-ARBA"/>
</dbReference>
<organism evidence="15 16">
    <name type="scientific">Suhomyces tanzawaensis NRRL Y-17324</name>
    <dbReference type="NCBI Taxonomy" id="984487"/>
    <lineage>
        <taxon>Eukaryota</taxon>
        <taxon>Fungi</taxon>
        <taxon>Dikarya</taxon>
        <taxon>Ascomycota</taxon>
        <taxon>Saccharomycotina</taxon>
        <taxon>Pichiomycetes</taxon>
        <taxon>Debaryomycetaceae</taxon>
        <taxon>Suhomyces</taxon>
    </lineage>
</organism>
<evidence type="ECO:0000256" key="6">
    <source>
        <dbReference type="ARBA" id="ARBA00038035"/>
    </source>
</evidence>
<evidence type="ECO:0000256" key="4">
    <source>
        <dbReference type="ARBA" id="ARBA00022777"/>
    </source>
</evidence>
<dbReference type="GO" id="GO:0005524">
    <property type="term" value="F:ATP binding"/>
    <property type="evidence" value="ECO:0007669"/>
    <property type="project" value="UniProtKB-UniRule"/>
</dbReference>
<dbReference type="InterPro" id="IPR011009">
    <property type="entry name" value="Kinase-like_dom_sf"/>
</dbReference>
<dbReference type="FunFam" id="1.10.510.10:FF:000949">
    <property type="entry name" value="Serine/threonine-protein kinase PTK1/STK1"/>
    <property type="match status" value="1"/>
</dbReference>
<comment type="similarity">
    <text evidence="6">Belongs to the protein kinase superfamily. STE Ser/Thr protein kinase family. MAP kinase kinase subfamily.</text>
</comment>
<evidence type="ECO:0000256" key="9">
    <source>
        <dbReference type="ARBA" id="ARBA00049014"/>
    </source>
</evidence>
<dbReference type="GO" id="GO:0004674">
    <property type="term" value="F:protein serine/threonine kinase activity"/>
    <property type="evidence" value="ECO:0007669"/>
    <property type="project" value="UniProtKB-KW"/>
</dbReference>
<dbReference type="PANTHER" id="PTHR48013:SF9">
    <property type="entry name" value="DUAL SPECIFICITY MITOGEN-ACTIVATED PROTEIN KINASE KINASE 5"/>
    <property type="match status" value="1"/>
</dbReference>
<feature type="compositionally biased region" description="Basic and acidic residues" evidence="13">
    <location>
        <begin position="111"/>
        <end position="120"/>
    </location>
</feature>
<feature type="region of interest" description="Disordered" evidence="13">
    <location>
        <begin position="1"/>
        <end position="97"/>
    </location>
</feature>
<evidence type="ECO:0000256" key="8">
    <source>
        <dbReference type="ARBA" id="ARBA00048679"/>
    </source>
</evidence>
<feature type="binding site" evidence="12">
    <location>
        <position position="252"/>
    </location>
    <ligand>
        <name>ATP</name>
        <dbReference type="ChEBI" id="CHEBI:30616"/>
    </ligand>
</feature>
<dbReference type="PANTHER" id="PTHR48013">
    <property type="entry name" value="DUAL SPECIFICITY MITOGEN-ACTIVATED PROTEIN KINASE KINASE 5-RELATED"/>
    <property type="match status" value="1"/>
</dbReference>
<name>A0A1E4SQU1_9ASCO</name>
<feature type="compositionally biased region" description="Polar residues" evidence="13">
    <location>
        <begin position="558"/>
        <end position="575"/>
    </location>
</feature>
<feature type="compositionally biased region" description="Polar residues" evidence="13">
    <location>
        <begin position="637"/>
        <end position="646"/>
    </location>
</feature>
<feature type="region of interest" description="Disordered" evidence="13">
    <location>
        <begin position="133"/>
        <end position="157"/>
    </location>
</feature>
<dbReference type="Gene3D" id="1.10.510.10">
    <property type="entry name" value="Transferase(Phosphotransferase) domain 1"/>
    <property type="match status" value="1"/>
</dbReference>
<dbReference type="SMART" id="SM00220">
    <property type="entry name" value="S_TKc"/>
    <property type="match status" value="1"/>
</dbReference>
<proteinExistence type="inferred from homology"/>
<evidence type="ECO:0000259" key="14">
    <source>
        <dbReference type="PROSITE" id="PS50011"/>
    </source>
</evidence>
<comment type="catalytic activity">
    <reaction evidence="11">
        <text>L-tyrosyl-[protein] + ATP = O-phospho-L-tyrosyl-[protein] + ADP + H(+)</text>
        <dbReference type="Rhea" id="RHEA:10596"/>
        <dbReference type="Rhea" id="RHEA-COMP:10136"/>
        <dbReference type="Rhea" id="RHEA-COMP:20101"/>
        <dbReference type="ChEBI" id="CHEBI:15378"/>
        <dbReference type="ChEBI" id="CHEBI:30616"/>
        <dbReference type="ChEBI" id="CHEBI:46858"/>
        <dbReference type="ChEBI" id="CHEBI:61978"/>
        <dbReference type="ChEBI" id="CHEBI:456216"/>
        <dbReference type="EC" id="2.7.12.2"/>
    </reaction>
</comment>
<evidence type="ECO:0000313" key="15">
    <source>
        <dbReference type="EMBL" id="ODV81865.1"/>
    </source>
</evidence>
<dbReference type="InterPro" id="IPR008271">
    <property type="entry name" value="Ser/Thr_kinase_AS"/>
</dbReference>
<dbReference type="OrthoDB" id="4062651at2759"/>
<accession>A0A1E4SQU1</accession>
<dbReference type="GO" id="GO:0004708">
    <property type="term" value="F:MAP kinase kinase activity"/>
    <property type="evidence" value="ECO:0007669"/>
    <property type="project" value="UniProtKB-EC"/>
</dbReference>
<dbReference type="EMBL" id="KV453909">
    <property type="protein sequence ID" value="ODV81865.1"/>
    <property type="molecule type" value="Genomic_DNA"/>
</dbReference>
<feature type="region of interest" description="Disordered" evidence="13">
    <location>
        <begin position="102"/>
        <end position="121"/>
    </location>
</feature>
<feature type="compositionally biased region" description="Low complexity" evidence="13">
    <location>
        <begin position="43"/>
        <end position="60"/>
    </location>
</feature>
<dbReference type="AlphaFoldDB" id="A0A1E4SQU1"/>
<feature type="compositionally biased region" description="Basic and acidic residues" evidence="13">
    <location>
        <begin position="694"/>
        <end position="722"/>
    </location>
</feature>
<comment type="catalytic activity">
    <reaction evidence="10">
        <text>L-threonyl-[protein] + ATP = O-phospho-L-threonyl-[protein] + ADP + H(+)</text>
        <dbReference type="Rhea" id="RHEA:46608"/>
        <dbReference type="Rhea" id="RHEA-COMP:11060"/>
        <dbReference type="Rhea" id="RHEA-COMP:11605"/>
        <dbReference type="ChEBI" id="CHEBI:15378"/>
        <dbReference type="ChEBI" id="CHEBI:30013"/>
        <dbReference type="ChEBI" id="CHEBI:30616"/>
        <dbReference type="ChEBI" id="CHEBI:61977"/>
        <dbReference type="ChEBI" id="CHEBI:456216"/>
        <dbReference type="EC" id="2.7.12.2"/>
    </reaction>
</comment>
<dbReference type="InterPro" id="IPR000719">
    <property type="entry name" value="Prot_kinase_dom"/>
</dbReference>
<feature type="compositionally biased region" description="Polar residues" evidence="13">
    <location>
        <begin position="612"/>
        <end position="622"/>
    </location>
</feature>
<feature type="compositionally biased region" description="Basic and acidic residues" evidence="13">
    <location>
        <begin position="602"/>
        <end position="611"/>
    </location>
</feature>
<feature type="region of interest" description="Disordered" evidence="13">
    <location>
        <begin position="672"/>
        <end position="750"/>
    </location>
</feature>
<dbReference type="Pfam" id="PF00069">
    <property type="entry name" value="Pkinase"/>
    <property type="match status" value="1"/>
</dbReference>
<keyword evidence="2" id="KW-0808">Transferase</keyword>
<protein>
    <submittedName>
        <fullName evidence="15">Kinase-like protein</fullName>
    </submittedName>
</protein>
<dbReference type="Proteomes" id="UP000094285">
    <property type="component" value="Unassembled WGS sequence"/>
</dbReference>
<evidence type="ECO:0000256" key="7">
    <source>
        <dbReference type="ARBA" id="ARBA00047899"/>
    </source>
</evidence>
<feature type="compositionally biased region" description="Polar residues" evidence="13">
    <location>
        <begin position="82"/>
        <end position="91"/>
    </location>
</feature>
<dbReference type="InterPro" id="IPR017441">
    <property type="entry name" value="Protein_kinase_ATP_BS"/>
</dbReference>
<reference evidence="16" key="1">
    <citation type="submission" date="2016-05" db="EMBL/GenBank/DDBJ databases">
        <title>Comparative genomics of biotechnologically important yeasts.</title>
        <authorList>
            <consortium name="DOE Joint Genome Institute"/>
            <person name="Riley R."/>
            <person name="Haridas S."/>
            <person name="Wolfe K.H."/>
            <person name="Lopes M.R."/>
            <person name="Hittinger C.T."/>
            <person name="Goker M."/>
            <person name="Salamov A."/>
            <person name="Wisecaver J."/>
            <person name="Long T.M."/>
            <person name="Aerts A.L."/>
            <person name="Barry K."/>
            <person name="Choi C."/>
            <person name="Clum A."/>
            <person name="Coughlan A.Y."/>
            <person name="Deshpande S."/>
            <person name="Douglass A.P."/>
            <person name="Hanson S.J."/>
            <person name="Klenk H.-P."/>
            <person name="Labutti K."/>
            <person name="Lapidus A."/>
            <person name="Lindquist E."/>
            <person name="Lipzen A."/>
            <person name="Meier-Kolthoff J.P."/>
            <person name="Ohm R.A."/>
            <person name="Otillar R.P."/>
            <person name="Pangilinan J."/>
            <person name="Peng Y."/>
            <person name="Rokas A."/>
            <person name="Rosa C.A."/>
            <person name="Scheuner C."/>
            <person name="Sibirny A.A."/>
            <person name="Slot J.C."/>
            <person name="Stielow J.B."/>
            <person name="Sun H."/>
            <person name="Kurtzman C.P."/>
            <person name="Blackwell M."/>
            <person name="Grigoriev I.V."/>
            <person name="Jeffries T.W."/>
        </authorList>
    </citation>
    <scope>NUCLEOTIDE SEQUENCE [LARGE SCALE GENOMIC DNA]</scope>
    <source>
        <strain evidence="16">NRRL Y-17324</strain>
    </source>
</reference>
<evidence type="ECO:0000256" key="5">
    <source>
        <dbReference type="ARBA" id="ARBA00022840"/>
    </source>
</evidence>
<feature type="domain" description="Protein kinase" evidence="14">
    <location>
        <begin position="222"/>
        <end position="528"/>
    </location>
</feature>
<evidence type="ECO:0000256" key="1">
    <source>
        <dbReference type="ARBA" id="ARBA00022527"/>
    </source>
</evidence>
<comment type="catalytic activity">
    <reaction evidence="7">
        <text>L-threonyl-[protein] + ATP = O-phospho-L-threonyl-[protein] + ADP + H(+)</text>
        <dbReference type="Rhea" id="RHEA:46608"/>
        <dbReference type="Rhea" id="RHEA-COMP:11060"/>
        <dbReference type="Rhea" id="RHEA-COMP:11605"/>
        <dbReference type="ChEBI" id="CHEBI:15378"/>
        <dbReference type="ChEBI" id="CHEBI:30013"/>
        <dbReference type="ChEBI" id="CHEBI:30616"/>
        <dbReference type="ChEBI" id="CHEBI:61977"/>
        <dbReference type="ChEBI" id="CHEBI:456216"/>
        <dbReference type="EC" id="2.7.11.1"/>
    </reaction>
</comment>
<keyword evidence="5 12" id="KW-0067">ATP-binding</keyword>
<comment type="catalytic activity">
    <reaction evidence="9">
        <text>L-seryl-[protein] + ATP = O-phospho-L-seryl-[protein] + ADP + H(+)</text>
        <dbReference type="Rhea" id="RHEA:17989"/>
        <dbReference type="Rhea" id="RHEA-COMP:9863"/>
        <dbReference type="Rhea" id="RHEA-COMP:11604"/>
        <dbReference type="ChEBI" id="CHEBI:15378"/>
        <dbReference type="ChEBI" id="CHEBI:29999"/>
        <dbReference type="ChEBI" id="CHEBI:30616"/>
        <dbReference type="ChEBI" id="CHEBI:83421"/>
        <dbReference type="ChEBI" id="CHEBI:456216"/>
        <dbReference type="EC" id="2.7.12.2"/>
    </reaction>
</comment>
<dbReference type="RefSeq" id="XP_020066987.1">
    <property type="nucleotide sequence ID" value="XM_020208795.1"/>
</dbReference>
<keyword evidence="16" id="KW-1185">Reference proteome</keyword>
<evidence type="ECO:0000256" key="3">
    <source>
        <dbReference type="ARBA" id="ARBA00022741"/>
    </source>
</evidence>
<dbReference type="PROSITE" id="PS50011">
    <property type="entry name" value="PROTEIN_KINASE_DOM"/>
    <property type="match status" value="1"/>
</dbReference>
<evidence type="ECO:0000256" key="10">
    <source>
        <dbReference type="ARBA" id="ARBA00049299"/>
    </source>
</evidence>
<dbReference type="PROSITE" id="PS00107">
    <property type="entry name" value="PROTEIN_KINASE_ATP"/>
    <property type="match status" value="1"/>
</dbReference>
<evidence type="ECO:0000256" key="11">
    <source>
        <dbReference type="ARBA" id="ARBA00051693"/>
    </source>
</evidence>